<feature type="domain" description="FAD-binding" evidence="5">
    <location>
        <begin position="7"/>
        <end position="343"/>
    </location>
</feature>
<gene>
    <name evidence="6" type="ORF">KVG91_03035</name>
</gene>
<dbReference type="PROSITE" id="PS51257">
    <property type="entry name" value="PROKAR_LIPOPROTEIN"/>
    <property type="match status" value="1"/>
</dbReference>
<dbReference type="InterPro" id="IPR002938">
    <property type="entry name" value="FAD-bd"/>
</dbReference>
<reference evidence="6" key="1">
    <citation type="submission" date="2021-06" db="EMBL/GenBank/DDBJ databases">
        <title>Updating the genus Pseudomonas: Description of 43 new species and partition of the Pseudomonas putida group.</title>
        <authorList>
            <person name="Girard L."/>
            <person name="Lood C."/>
            <person name="Vandamme P."/>
            <person name="Rokni-Zadeh H."/>
            <person name="Van Noort V."/>
            <person name="Hofte M."/>
            <person name="Lavigne R."/>
            <person name="De Mot R."/>
        </authorList>
    </citation>
    <scope>NUCLEOTIDE SEQUENCE</scope>
    <source>
        <strain evidence="6">SWRI103</strain>
    </source>
</reference>
<name>A0ABS6NTN1_9PSED</name>
<keyword evidence="7" id="KW-1185">Reference proteome</keyword>
<proteinExistence type="predicted"/>
<dbReference type="RefSeq" id="WP_169378257.1">
    <property type="nucleotide sequence ID" value="NZ_JAHSTY010000001.1"/>
</dbReference>
<dbReference type="Pfam" id="PF01494">
    <property type="entry name" value="FAD_binding_3"/>
    <property type="match status" value="1"/>
</dbReference>
<dbReference type="EMBL" id="JAHSTY010000001">
    <property type="protein sequence ID" value="MBV4451574.1"/>
    <property type="molecule type" value="Genomic_DNA"/>
</dbReference>
<accession>A0ABS6NTN1</accession>
<evidence type="ECO:0000259" key="5">
    <source>
        <dbReference type="Pfam" id="PF01494"/>
    </source>
</evidence>
<organism evidence="6 7">
    <name type="scientific">Pseudomonas azadiae</name>
    <dbReference type="NCBI Taxonomy" id="2843612"/>
    <lineage>
        <taxon>Bacteria</taxon>
        <taxon>Pseudomonadati</taxon>
        <taxon>Pseudomonadota</taxon>
        <taxon>Gammaproteobacteria</taxon>
        <taxon>Pseudomonadales</taxon>
        <taxon>Pseudomonadaceae</taxon>
        <taxon>Pseudomonas</taxon>
    </lineage>
</organism>
<sequence>MKTKPVALIIGTGIGGLSCAAALKKVGWSVRLFEKADSMRATGSGLSVMSNASAAMKKLLDIDLGLEHYGAEIRNFEIRHKSGFLLKRLPFQEIAEEQGSPSVCISRQQLQTALLDNLGEVDIRHAKRFASYDETDDAVHVTFEDGSKASGDILVGADGYYSAVRDAMGIPSQVQEAGYICWLALVKYDHPQITPGYVVHYWGKGKRIGIIDIGGGWVYWWGTANMSNQEAVGWSGTSADVAKVYEGWPTIVSDIIHATPNEAIITVDAKDRSFPATWSKGRATLLGDAAHPMLTSLGQGAGLSIEDSAVLGHVLSTSTDHQAALRRYESIRQPRAKAIVDASRALSDVEQYDQFLPRLKRDVGMLLAPAKTMRERLQASMLFDDFAVHAQ</sequence>
<dbReference type="GO" id="GO:0004497">
    <property type="term" value="F:monooxygenase activity"/>
    <property type="evidence" value="ECO:0007669"/>
    <property type="project" value="UniProtKB-KW"/>
</dbReference>
<evidence type="ECO:0000313" key="7">
    <source>
        <dbReference type="Proteomes" id="UP001048976"/>
    </source>
</evidence>
<evidence type="ECO:0000256" key="2">
    <source>
        <dbReference type="ARBA" id="ARBA00022630"/>
    </source>
</evidence>
<dbReference type="PRINTS" id="PR00420">
    <property type="entry name" value="RNGMNOXGNASE"/>
</dbReference>
<keyword evidence="3" id="KW-0274">FAD</keyword>
<comment type="cofactor">
    <cofactor evidence="1">
        <name>FAD</name>
        <dbReference type="ChEBI" id="CHEBI:57692"/>
    </cofactor>
</comment>
<evidence type="ECO:0000256" key="4">
    <source>
        <dbReference type="ARBA" id="ARBA00023002"/>
    </source>
</evidence>
<evidence type="ECO:0000256" key="3">
    <source>
        <dbReference type="ARBA" id="ARBA00022827"/>
    </source>
</evidence>
<protein>
    <submittedName>
        <fullName evidence="6">FAD-dependent monooxygenase</fullName>
    </submittedName>
</protein>
<dbReference type="PANTHER" id="PTHR46496:SF1">
    <property type="entry name" value="ZEAXANTHIN EPOXIDASE, CHLOROPLASTIC"/>
    <property type="match status" value="1"/>
</dbReference>
<dbReference type="Gene3D" id="3.50.50.60">
    <property type="entry name" value="FAD/NAD(P)-binding domain"/>
    <property type="match status" value="1"/>
</dbReference>
<dbReference type="InterPro" id="IPR036188">
    <property type="entry name" value="FAD/NAD-bd_sf"/>
</dbReference>
<keyword evidence="4" id="KW-0560">Oxidoreductase</keyword>
<evidence type="ECO:0000313" key="6">
    <source>
        <dbReference type="EMBL" id="MBV4451574.1"/>
    </source>
</evidence>
<dbReference type="Proteomes" id="UP001048976">
    <property type="component" value="Unassembled WGS sequence"/>
</dbReference>
<comment type="caution">
    <text evidence="6">The sequence shown here is derived from an EMBL/GenBank/DDBJ whole genome shotgun (WGS) entry which is preliminary data.</text>
</comment>
<keyword evidence="2" id="KW-0285">Flavoprotein</keyword>
<keyword evidence="6" id="KW-0503">Monooxygenase</keyword>
<evidence type="ECO:0000256" key="1">
    <source>
        <dbReference type="ARBA" id="ARBA00001974"/>
    </source>
</evidence>
<dbReference type="PANTHER" id="PTHR46496">
    <property type="match status" value="1"/>
</dbReference>
<dbReference type="SUPFAM" id="SSF51905">
    <property type="entry name" value="FAD/NAD(P)-binding domain"/>
    <property type="match status" value="1"/>
</dbReference>